<dbReference type="InterPro" id="IPR025877">
    <property type="entry name" value="MobA-like_NTP_Trfase"/>
</dbReference>
<name>A0ABW3TTI1_9BACL</name>
<comment type="caution">
    <text evidence="2">The sequence shown here is derived from an EMBL/GenBank/DDBJ whole genome shotgun (WGS) entry which is preliminary data.</text>
</comment>
<evidence type="ECO:0000259" key="1">
    <source>
        <dbReference type="Pfam" id="PF12804"/>
    </source>
</evidence>
<dbReference type="Pfam" id="PF12804">
    <property type="entry name" value="NTP_transf_3"/>
    <property type="match status" value="1"/>
</dbReference>
<organism evidence="2 3">
    <name type="scientific">Sporosarcina contaminans</name>
    <dbReference type="NCBI Taxonomy" id="633403"/>
    <lineage>
        <taxon>Bacteria</taxon>
        <taxon>Bacillati</taxon>
        <taxon>Bacillota</taxon>
        <taxon>Bacilli</taxon>
        <taxon>Bacillales</taxon>
        <taxon>Caryophanaceae</taxon>
        <taxon>Sporosarcina</taxon>
    </lineage>
</organism>
<dbReference type="PANTHER" id="PTHR43777">
    <property type="entry name" value="MOLYBDENUM COFACTOR CYTIDYLYLTRANSFERASE"/>
    <property type="match status" value="1"/>
</dbReference>
<dbReference type="RefSeq" id="WP_336825097.1">
    <property type="nucleotide sequence ID" value="NZ_JBHTLT010000003.1"/>
</dbReference>
<dbReference type="Gene3D" id="3.90.550.10">
    <property type="entry name" value="Spore Coat Polysaccharide Biosynthesis Protein SpsA, Chain A"/>
    <property type="match status" value="1"/>
</dbReference>
<evidence type="ECO:0000313" key="3">
    <source>
        <dbReference type="Proteomes" id="UP001597231"/>
    </source>
</evidence>
<dbReference type="Proteomes" id="UP001597231">
    <property type="component" value="Unassembled WGS sequence"/>
</dbReference>
<dbReference type="PANTHER" id="PTHR43777:SF1">
    <property type="entry name" value="MOLYBDENUM COFACTOR CYTIDYLYLTRANSFERASE"/>
    <property type="match status" value="1"/>
</dbReference>
<dbReference type="SUPFAM" id="SSF53448">
    <property type="entry name" value="Nucleotide-diphospho-sugar transferases"/>
    <property type="match status" value="1"/>
</dbReference>
<feature type="domain" description="MobA-like NTP transferase" evidence="1">
    <location>
        <begin position="5"/>
        <end position="168"/>
    </location>
</feature>
<gene>
    <name evidence="2" type="ORF">ACFQ38_00895</name>
</gene>
<dbReference type="EMBL" id="JBHTLT010000003">
    <property type="protein sequence ID" value="MFD1203695.1"/>
    <property type="molecule type" value="Genomic_DNA"/>
</dbReference>
<keyword evidence="3" id="KW-1185">Reference proteome</keyword>
<protein>
    <submittedName>
        <fullName evidence="2">Nucleotidyltransferase family protein</fullName>
    </submittedName>
</protein>
<proteinExistence type="predicted"/>
<reference evidence="3" key="1">
    <citation type="journal article" date="2019" name="Int. J. Syst. Evol. Microbiol.">
        <title>The Global Catalogue of Microorganisms (GCM) 10K type strain sequencing project: providing services to taxonomists for standard genome sequencing and annotation.</title>
        <authorList>
            <consortium name="The Broad Institute Genomics Platform"/>
            <consortium name="The Broad Institute Genome Sequencing Center for Infectious Disease"/>
            <person name="Wu L."/>
            <person name="Ma J."/>
        </authorList>
    </citation>
    <scope>NUCLEOTIDE SEQUENCE [LARGE SCALE GENOMIC DNA]</scope>
    <source>
        <strain evidence="3">CCUG 53915</strain>
    </source>
</reference>
<evidence type="ECO:0000313" key="2">
    <source>
        <dbReference type="EMBL" id="MFD1203695.1"/>
    </source>
</evidence>
<sequence>MAIVGIYLAAGKSRRMGLDKRSLLVGMKTLGSLAIETALQSRLDCICIVTQEDDALSWLPDAVKREKKVVHLPCKLADEGLSASLKCGVTFAKSLHAEAIVILLADQPFITVQMIDEMIACHKEQNRSEFVAPYFKGVPRPPILIASSVFPALLKLNGDRGARDLLRSGFYKGVKLPCSDQRLFYDVDTKEDYHSLIQNNN</sequence>
<dbReference type="CDD" id="cd04182">
    <property type="entry name" value="GT_2_like_f"/>
    <property type="match status" value="1"/>
</dbReference>
<dbReference type="InterPro" id="IPR029044">
    <property type="entry name" value="Nucleotide-diphossugar_trans"/>
</dbReference>
<accession>A0ABW3TTI1</accession>